<dbReference type="OrthoDB" id="3685180at2"/>
<organism evidence="2 3">
    <name type="scientific">Nonomuraea terrae</name>
    <dbReference type="NCBI Taxonomy" id="2530383"/>
    <lineage>
        <taxon>Bacteria</taxon>
        <taxon>Bacillati</taxon>
        <taxon>Actinomycetota</taxon>
        <taxon>Actinomycetes</taxon>
        <taxon>Streptosporangiales</taxon>
        <taxon>Streptosporangiaceae</taxon>
        <taxon>Nonomuraea</taxon>
    </lineage>
</organism>
<dbReference type="RefSeq" id="WP_132622653.1">
    <property type="nucleotide sequence ID" value="NZ_SMKQ01000281.1"/>
</dbReference>
<name>A0A4R4XMV8_9ACTN</name>
<feature type="signal peptide" evidence="1">
    <location>
        <begin position="1"/>
        <end position="23"/>
    </location>
</feature>
<keyword evidence="1" id="KW-0732">Signal</keyword>
<evidence type="ECO:0008006" key="4">
    <source>
        <dbReference type="Google" id="ProtNLM"/>
    </source>
</evidence>
<dbReference type="Proteomes" id="UP000295302">
    <property type="component" value="Unassembled WGS sequence"/>
</dbReference>
<evidence type="ECO:0000313" key="2">
    <source>
        <dbReference type="EMBL" id="TDD32571.1"/>
    </source>
</evidence>
<feature type="chain" id="PRO_5020615556" description="Secreted protein" evidence="1">
    <location>
        <begin position="24"/>
        <end position="169"/>
    </location>
</feature>
<reference evidence="2 3" key="1">
    <citation type="submission" date="2019-03" db="EMBL/GenBank/DDBJ databases">
        <title>Draft genome sequences of novel Actinobacteria.</title>
        <authorList>
            <person name="Sahin N."/>
            <person name="Ay H."/>
            <person name="Saygin H."/>
        </authorList>
    </citation>
    <scope>NUCLEOTIDE SEQUENCE [LARGE SCALE GENOMIC DNA]</scope>
    <source>
        <strain evidence="2 3">CH32</strain>
    </source>
</reference>
<comment type="caution">
    <text evidence="2">The sequence shown here is derived from an EMBL/GenBank/DDBJ whole genome shotgun (WGS) entry which is preliminary data.</text>
</comment>
<protein>
    <recommendedName>
        <fullName evidence="4">Secreted protein</fullName>
    </recommendedName>
</protein>
<evidence type="ECO:0000313" key="3">
    <source>
        <dbReference type="Proteomes" id="UP000295302"/>
    </source>
</evidence>
<sequence length="169" mass="17797">MKRAALPALAVCAMLVTASPAQARPPERSTLTQHRVVSDQGEACGFPVAWTINLTAGLTHFFDADGRLLREQAHIKEDNTVQNLATGKVVTEGPDSFTQTTHFDEAGNPTHYVVTGLAVNAGALKDVGRVVLVRDAEGRLDIAFAAGPHPLREATALGDALSAFCGILA</sequence>
<dbReference type="AlphaFoldDB" id="A0A4R4XMV8"/>
<keyword evidence="3" id="KW-1185">Reference proteome</keyword>
<dbReference type="EMBL" id="SMKQ01000281">
    <property type="protein sequence ID" value="TDD32571.1"/>
    <property type="molecule type" value="Genomic_DNA"/>
</dbReference>
<gene>
    <name evidence="2" type="ORF">E1286_43415</name>
</gene>
<evidence type="ECO:0000256" key="1">
    <source>
        <dbReference type="SAM" id="SignalP"/>
    </source>
</evidence>
<accession>A0A4R4XMV8</accession>
<proteinExistence type="predicted"/>